<sequence>MRPSTLLALSAALCFFFLASASPDEPLRHADPFRGEFTEWTRTHAKSYSTEEFVFRLSVWRENKRFVEEHNRQNHSYSLGMNQFGDLTADEFRRIYTTDMSSFAAATAPITKEEEEYNATTSEAASPASSVATPRASTGGRGEAYKPSKTRTAHWRKYATLPNLSEQHLVDCTGEYGNGGCSGGWMHTAYRWLQDKGGSVSQLSYPYTASVGACQHAAKPKSAFVQHYTRIPAGNENALLDAVATTGTVAIAYNAGTQAHAYYQGGILDVPNCGNTPTHAVLLVGYGTENGKDFWILKNSWGSGWGEGGYFRLARGKNMCGIADWASYPIAL</sequence>
<proteinExistence type="inferred from homology"/>
<evidence type="ECO:0000259" key="5">
    <source>
        <dbReference type="SMART" id="SM00645"/>
    </source>
</evidence>
<dbReference type="AlphaFoldDB" id="L8H951"/>
<dbReference type="VEuPathDB" id="AmoebaDB:ACA1_181520"/>
<evidence type="ECO:0000313" key="7">
    <source>
        <dbReference type="EMBL" id="ELR21263.1"/>
    </source>
</evidence>
<dbReference type="GO" id="GO:0008234">
    <property type="term" value="F:cysteine-type peptidase activity"/>
    <property type="evidence" value="ECO:0007669"/>
    <property type="project" value="InterPro"/>
</dbReference>
<dbReference type="OrthoDB" id="10259130at2759"/>
<feature type="chain" id="PRO_5018761995" evidence="4">
    <location>
        <begin position="22"/>
        <end position="332"/>
    </location>
</feature>
<dbReference type="STRING" id="1257118.L8H951"/>
<feature type="region of interest" description="Disordered" evidence="3">
    <location>
        <begin position="119"/>
        <end position="149"/>
    </location>
</feature>
<dbReference type="PANTHER" id="PTHR12411">
    <property type="entry name" value="CYSTEINE PROTEASE FAMILY C1-RELATED"/>
    <property type="match status" value="1"/>
</dbReference>
<keyword evidence="4" id="KW-0732">Signal</keyword>
<protein>
    <submittedName>
        <fullName evidence="7">Cathepsin L, putative</fullName>
    </submittedName>
</protein>
<evidence type="ECO:0000256" key="4">
    <source>
        <dbReference type="SAM" id="SignalP"/>
    </source>
</evidence>
<dbReference type="OMA" id="CWAFPVT"/>
<feature type="domain" description="Cathepsin propeptide inhibitor" evidence="6">
    <location>
        <begin position="37"/>
        <end position="92"/>
    </location>
</feature>
<dbReference type="CDD" id="cd02248">
    <property type="entry name" value="Peptidase_C1A"/>
    <property type="match status" value="1"/>
</dbReference>
<dbReference type="InterPro" id="IPR025661">
    <property type="entry name" value="Pept_asp_AS"/>
</dbReference>
<dbReference type="FunFam" id="3.90.70.10:FF:000332">
    <property type="entry name" value="Cathepsin L1"/>
    <property type="match status" value="1"/>
</dbReference>
<dbReference type="PROSITE" id="PS00640">
    <property type="entry name" value="THIOL_PROTEASE_ASN"/>
    <property type="match status" value="1"/>
</dbReference>
<evidence type="ECO:0000256" key="2">
    <source>
        <dbReference type="ARBA" id="ARBA00023157"/>
    </source>
</evidence>
<dbReference type="InterPro" id="IPR000668">
    <property type="entry name" value="Peptidase_C1A_C"/>
</dbReference>
<dbReference type="RefSeq" id="XP_004345807.1">
    <property type="nucleotide sequence ID" value="XM_004345757.1"/>
</dbReference>
<dbReference type="Gene3D" id="3.90.70.10">
    <property type="entry name" value="Cysteine proteinases"/>
    <property type="match status" value="1"/>
</dbReference>
<feature type="compositionally biased region" description="Low complexity" evidence="3">
    <location>
        <begin position="119"/>
        <end position="138"/>
    </location>
</feature>
<dbReference type="SMART" id="SM00645">
    <property type="entry name" value="Pept_C1"/>
    <property type="match status" value="1"/>
</dbReference>
<comment type="similarity">
    <text evidence="1">Belongs to the peptidase C1 family.</text>
</comment>
<dbReference type="SUPFAM" id="SSF54001">
    <property type="entry name" value="Cysteine proteinases"/>
    <property type="match status" value="1"/>
</dbReference>
<feature type="domain" description="Peptidase C1A papain C-terminal" evidence="5">
    <location>
        <begin position="146"/>
        <end position="330"/>
    </location>
</feature>
<dbReference type="InterPro" id="IPR039417">
    <property type="entry name" value="Peptidase_C1A_papain-like"/>
</dbReference>
<name>L8H951_ACACF</name>
<reference evidence="7 8" key="1">
    <citation type="journal article" date="2013" name="Genome Biol.">
        <title>Genome of Acanthamoeba castellanii highlights extensive lateral gene transfer and early evolution of tyrosine kinase signaling.</title>
        <authorList>
            <person name="Clarke M."/>
            <person name="Lohan A.J."/>
            <person name="Liu B."/>
            <person name="Lagkouvardos I."/>
            <person name="Roy S."/>
            <person name="Zafar N."/>
            <person name="Bertelli C."/>
            <person name="Schilde C."/>
            <person name="Kianianmomeni A."/>
            <person name="Burglin T.R."/>
            <person name="Frech C."/>
            <person name="Turcotte B."/>
            <person name="Kopec K.O."/>
            <person name="Synnott J.M."/>
            <person name="Choo C."/>
            <person name="Paponov I."/>
            <person name="Finkler A."/>
            <person name="Soon Heng Tan C."/>
            <person name="Hutchins A.P."/>
            <person name="Weinmeier T."/>
            <person name="Rattei T."/>
            <person name="Chu J.S."/>
            <person name="Gimenez G."/>
            <person name="Irimia M."/>
            <person name="Rigden D.J."/>
            <person name="Fitzpatrick D.A."/>
            <person name="Lorenzo-Morales J."/>
            <person name="Bateman A."/>
            <person name="Chiu C.H."/>
            <person name="Tang P."/>
            <person name="Hegemann P."/>
            <person name="Fromm H."/>
            <person name="Raoult D."/>
            <person name="Greub G."/>
            <person name="Miranda-Saavedra D."/>
            <person name="Chen N."/>
            <person name="Nash P."/>
            <person name="Ginger M.L."/>
            <person name="Horn M."/>
            <person name="Schaap P."/>
            <person name="Caler L."/>
            <person name="Loftus B."/>
        </authorList>
    </citation>
    <scope>NUCLEOTIDE SEQUENCE [LARGE SCALE GENOMIC DNA]</scope>
    <source>
        <strain evidence="7 8">Neff</strain>
    </source>
</reference>
<dbReference type="Proteomes" id="UP000011083">
    <property type="component" value="Unassembled WGS sequence"/>
</dbReference>
<gene>
    <name evidence="7" type="ORF">ACA1_181520</name>
</gene>
<keyword evidence="2" id="KW-1015">Disulfide bond</keyword>
<feature type="signal peptide" evidence="4">
    <location>
        <begin position="1"/>
        <end position="21"/>
    </location>
</feature>
<dbReference type="GO" id="GO:0006508">
    <property type="term" value="P:proteolysis"/>
    <property type="evidence" value="ECO:0007669"/>
    <property type="project" value="InterPro"/>
</dbReference>
<evidence type="ECO:0000313" key="8">
    <source>
        <dbReference type="Proteomes" id="UP000011083"/>
    </source>
</evidence>
<dbReference type="InterPro" id="IPR038765">
    <property type="entry name" value="Papain-like_cys_pep_sf"/>
</dbReference>
<dbReference type="SMART" id="SM00848">
    <property type="entry name" value="Inhibitor_I29"/>
    <property type="match status" value="1"/>
</dbReference>
<evidence type="ECO:0000256" key="3">
    <source>
        <dbReference type="SAM" id="MobiDB-lite"/>
    </source>
</evidence>
<organism evidence="7 8">
    <name type="scientific">Acanthamoeba castellanii (strain ATCC 30010 / Neff)</name>
    <dbReference type="NCBI Taxonomy" id="1257118"/>
    <lineage>
        <taxon>Eukaryota</taxon>
        <taxon>Amoebozoa</taxon>
        <taxon>Discosea</taxon>
        <taxon>Longamoebia</taxon>
        <taxon>Centramoebida</taxon>
        <taxon>Acanthamoebidae</taxon>
        <taxon>Acanthamoeba</taxon>
    </lineage>
</organism>
<dbReference type="GeneID" id="14922171"/>
<dbReference type="Pfam" id="PF08246">
    <property type="entry name" value="Inhibitor_I29"/>
    <property type="match status" value="1"/>
</dbReference>
<accession>L8H951</accession>
<evidence type="ECO:0000256" key="1">
    <source>
        <dbReference type="ARBA" id="ARBA00008455"/>
    </source>
</evidence>
<dbReference type="KEGG" id="acan:ACA1_181520"/>
<dbReference type="InterPro" id="IPR013201">
    <property type="entry name" value="Prot_inhib_I29"/>
</dbReference>
<dbReference type="EMBL" id="KB007904">
    <property type="protein sequence ID" value="ELR21263.1"/>
    <property type="molecule type" value="Genomic_DNA"/>
</dbReference>
<dbReference type="Pfam" id="PF00112">
    <property type="entry name" value="Peptidase_C1"/>
    <property type="match status" value="1"/>
</dbReference>
<evidence type="ECO:0000259" key="6">
    <source>
        <dbReference type="SMART" id="SM00848"/>
    </source>
</evidence>
<dbReference type="Gene3D" id="1.10.287.2250">
    <property type="match status" value="1"/>
</dbReference>
<keyword evidence="8" id="KW-1185">Reference proteome</keyword>
<dbReference type="InterPro" id="IPR013128">
    <property type="entry name" value="Peptidase_C1A"/>
</dbReference>